<feature type="region of interest" description="Disordered" evidence="1">
    <location>
        <begin position="60"/>
        <end position="84"/>
    </location>
</feature>
<accession>A0A202B2H2</accession>
<protein>
    <submittedName>
        <fullName evidence="2">Uncharacterized protein</fullName>
    </submittedName>
</protein>
<dbReference type="Proteomes" id="UP000196342">
    <property type="component" value="Unassembled WGS sequence"/>
</dbReference>
<dbReference type="AlphaFoldDB" id="A0A202B2H2"/>
<evidence type="ECO:0000313" key="3">
    <source>
        <dbReference type="Proteomes" id="UP000196342"/>
    </source>
</evidence>
<name>A0A202B2H2_CHRVL</name>
<gene>
    <name evidence="2" type="ORF">CBW21_22440</name>
</gene>
<keyword evidence="3" id="KW-1185">Reference proteome</keyword>
<feature type="compositionally biased region" description="Basic and acidic residues" evidence="1">
    <location>
        <begin position="73"/>
        <end position="84"/>
    </location>
</feature>
<comment type="caution">
    <text evidence="2">The sequence shown here is derived from an EMBL/GenBank/DDBJ whole genome shotgun (WGS) entry which is preliminary data.</text>
</comment>
<dbReference type="RefSeq" id="WP_087698910.1">
    <property type="nucleotide sequence ID" value="NZ_NHOO01000032.1"/>
</dbReference>
<evidence type="ECO:0000313" key="2">
    <source>
        <dbReference type="EMBL" id="OVE45600.1"/>
    </source>
</evidence>
<reference evidence="2 3" key="1">
    <citation type="submission" date="2017-05" db="EMBL/GenBank/DDBJ databases">
        <title>Chromobacterium violaceum GHPS1 isolated from Hydrocarbon polluted soil in French Guiana display an awesome secondary metabolite arsenal and a battery of drug and heavy-metal-resistance and detoxification of xenobiotics proteins.</title>
        <authorList>
            <person name="Belbahri L."/>
        </authorList>
    </citation>
    <scope>NUCLEOTIDE SEQUENCE [LARGE SCALE GENOMIC DNA]</scope>
    <source>
        <strain evidence="2 3">GHPS1</strain>
    </source>
</reference>
<organism evidence="2 3">
    <name type="scientific">Chromobacterium violaceum</name>
    <dbReference type="NCBI Taxonomy" id="536"/>
    <lineage>
        <taxon>Bacteria</taxon>
        <taxon>Pseudomonadati</taxon>
        <taxon>Pseudomonadota</taxon>
        <taxon>Betaproteobacteria</taxon>
        <taxon>Neisseriales</taxon>
        <taxon>Chromobacteriaceae</taxon>
        <taxon>Chromobacterium</taxon>
    </lineage>
</organism>
<evidence type="ECO:0000256" key="1">
    <source>
        <dbReference type="SAM" id="MobiDB-lite"/>
    </source>
</evidence>
<sequence length="84" mass="9404">MQNKPFARAIAFHDALVSIANMPVALQVLAHAKLGQYESRGKGLGRFSGRFDAHRMNRKATDFNVPPGGGQRECARRVRQRRVD</sequence>
<proteinExistence type="predicted"/>
<dbReference type="EMBL" id="NHOO01000032">
    <property type="protein sequence ID" value="OVE45600.1"/>
    <property type="molecule type" value="Genomic_DNA"/>
</dbReference>